<dbReference type="GO" id="GO:0015744">
    <property type="term" value="P:succinate transport"/>
    <property type="evidence" value="ECO:0007669"/>
    <property type="project" value="TreeGrafter"/>
</dbReference>
<comment type="similarity">
    <text evidence="6">Belongs to the ThrE exporter (TC 2.A.79) family.</text>
</comment>
<evidence type="ECO:0000256" key="3">
    <source>
        <dbReference type="ARBA" id="ARBA00022692"/>
    </source>
</evidence>
<organism evidence="9 10">
    <name type="scientific">Aquiflexum gelatinilyticum</name>
    <dbReference type="NCBI Taxonomy" id="2961943"/>
    <lineage>
        <taxon>Bacteria</taxon>
        <taxon>Pseudomonadati</taxon>
        <taxon>Bacteroidota</taxon>
        <taxon>Cytophagia</taxon>
        <taxon>Cytophagales</taxon>
        <taxon>Cyclobacteriaceae</taxon>
        <taxon>Aquiflexum</taxon>
    </lineage>
</organism>
<dbReference type="Pfam" id="PF06738">
    <property type="entry name" value="ThrE"/>
    <property type="match status" value="1"/>
</dbReference>
<evidence type="ECO:0000313" key="10">
    <source>
        <dbReference type="Proteomes" id="UP001142175"/>
    </source>
</evidence>
<feature type="transmembrane region" description="Helical" evidence="7">
    <location>
        <begin position="200"/>
        <end position="223"/>
    </location>
</feature>
<evidence type="ECO:0000256" key="5">
    <source>
        <dbReference type="ARBA" id="ARBA00023136"/>
    </source>
</evidence>
<dbReference type="EMBL" id="JANSUY010000001">
    <property type="protein sequence ID" value="MCR9013606.1"/>
    <property type="molecule type" value="Genomic_DNA"/>
</dbReference>
<dbReference type="InterPro" id="IPR050539">
    <property type="entry name" value="ThrE_Dicarb/AminoAcid_Exp"/>
</dbReference>
<protein>
    <submittedName>
        <fullName evidence="9">Threonine/serine exporter family protein</fullName>
    </submittedName>
</protein>
<evidence type="ECO:0000256" key="4">
    <source>
        <dbReference type="ARBA" id="ARBA00022989"/>
    </source>
</evidence>
<gene>
    <name evidence="9" type="ORF">NU887_01100</name>
</gene>
<evidence type="ECO:0000256" key="7">
    <source>
        <dbReference type="SAM" id="Phobius"/>
    </source>
</evidence>
<evidence type="ECO:0000259" key="8">
    <source>
        <dbReference type="Pfam" id="PF06738"/>
    </source>
</evidence>
<evidence type="ECO:0000256" key="2">
    <source>
        <dbReference type="ARBA" id="ARBA00022475"/>
    </source>
</evidence>
<comment type="caution">
    <text evidence="9">The sequence shown here is derived from an EMBL/GenBank/DDBJ whole genome shotgun (WGS) entry which is preliminary data.</text>
</comment>
<keyword evidence="10" id="KW-1185">Reference proteome</keyword>
<comment type="subcellular location">
    <subcellularLocation>
        <location evidence="1">Cell membrane</location>
        <topology evidence="1">Multi-pass membrane protein</topology>
    </subcellularLocation>
</comment>
<accession>A0A9X2P319</accession>
<keyword evidence="4 7" id="KW-1133">Transmembrane helix</keyword>
<name>A0A9X2P319_9BACT</name>
<evidence type="ECO:0000256" key="6">
    <source>
        <dbReference type="ARBA" id="ARBA00034125"/>
    </source>
</evidence>
<evidence type="ECO:0000256" key="1">
    <source>
        <dbReference type="ARBA" id="ARBA00004651"/>
    </source>
</evidence>
<dbReference type="Proteomes" id="UP001142175">
    <property type="component" value="Unassembled WGS sequence"/>
</dbReference>
<dbReference type="InterPro" id="IPR010619">
    <property type="entry name" value="ThrE-like_N"/>
</dbReference>
<dbReference type="PANTHER" id="PTHR34390:SF2">
    <property type="entry name" value="SUCCINATE TRANSPORTER SUBUNIT YJJP-RELATED"/>
    <property type="match status" value="1"/>
</dbReference>
<dbReference type="RefSeq" id="WP_258421506.1">
    <property type="nucleotide sequence ID" value="NZ_JANSUY010000001.1"/>
</dbReference>
<sequence length="258" mass="27790">MTGHTIEEPARLGNLLLQAGIALIKSGAGSSRVITNLSRFANAYGYEANVDLGTRNISISLHQENRGNIFSGSKSIATLPGANFKVVTVISQLSWDVVEKKISLEESEKIINQVFDIPTYKRPVILLFTGIAGSAFCFTFGGNPLEMAITFLATVIGLFFKQEMVVKKYNPLMITYGSAVVAAAVIGICWKIGVENDLDHAFATSILFLIPGVLLINSIIDLIDGHIINGVDRGINAMLHAFSIAAGLATVLYIFKVL</sequence>
<keyword evidence="3 7" id="KW-0812">Transmembrane</keyword>
<feature type="transmembrane region" description="Helical" evidence="7">
    <location>
        <begin position="235"/>
        <end position="255"/>
    </location>
</feature>
<feature type="transmembrane region" description="Helical" evidence="7">
    <location>
        <begin position="124"/>
        <end position="141"/>
    </location>
</feature>
<feature type="domain" description="Threonine/serine exporter-like N-terminal" evidence="8">
    <location>
        <begin position="15"/>
        <end position="254"/>
    </location>
</feature>
<keyword evidence="2" id="KW-1003">Cell membrane</keyword>
<proteinExistence type="inferred from homology"/>
<keyword evidence="5 7" id="KW-0472">Membrane</keyword>
<reference evidence="9" key="1">
    <citation type="submission" date="2022-08" db="EMBL/GenBank/DDBJ databases">
        <authorList>
            <person name="Zhang D."/>
        </authorList>
    </citation>
    <scope>NUCLEOTIDE SEQUENCE</scope>
    <source>
        <strain evidence="9">XJ19-11</strain>
    </source>
</reference>
<dbReference type="AlphaFoldDB" id="A0A9X2P319"/>
<dbReference type="PANTHER" id="PTHR34390">
    <property type="entry name" value="UPF0442 PROTEIN YJJB-RELATED"/>
    <property type="match status" value="1"/>
</dbReference>
<dbReference type="GO" id="GO:0005886">
    <property type="term" value="C:plasma membrane"/>
    <property type="evidence" value="ECO:0007669"/>
    <property type="project" value="UniProtKB-SubCell"/>
</dbReference>
<feature type="transmembrane region" description="Helical" evidence="7">
    <location>
        <begin position="173"/>
        <end position="194"/>
    </location>
</feature>
<evidence type="ECO:0000313" key="9">
    <source>
        <dbReference type="EMBL" id="MCR9013606.1"/>
    </source>
</evidence>
<dbReference type="GO" id="GO:0022857">
    <property type="term" value="F:transmembrane transporter activity"/>
    <property type="evidence" value="ECO:0007669"/>
    <property type="project" value="InterPro"/>
</dbReference>